<evidence type="ECO:0000256" key="1">
    <source>
        <dbReference type="SAM" id="Phobius"/>
    </source>
</evidence>
<feature type="transmembrane region" description="Helical" evidence="1">
    <location>
        <begin position="120"/>
        <end position="139"/>
    </location>
</feature>
<organism evidence="2">
    <name type="scientific">Arundo donax</name>
    <name type="common">Giant reed</name>
    <name type="synonym">Donax arundinaceus</name>
    <dbReference type="NCBI Taxonomy" id="35708"/>
    <lineage>
        <taxon>Eukaryota</taxon>
        <taxon>Viridiplantae</taxon>
        <taxon>Streptophyta</taxon>
        <taxon>Embryophyta</taxon>
        <taxon>Tracheophyta</taxon>
        <taxon>Spermatophyta</taxon>
        <taxon>Magnoliopsida</taxon>
        <taxon>Liliopsida</taxon>
        <taxon>Poales</taxon>
        <taxon>Poaceae</taxon>
        <taxon>PACMAD clade</taxon>
        <taxon>Arundinoideae</taxon>
        <taxon>Arundineae</taxon>
        <taxon>Arundo</taxon>
    </lineage>
</organism>
<dbReference type="AlphaFoldDB" id="A0A0A9CJL1"/>
<keyword evidence="1" id="KW-1133">Transmembrane helix</keyword>
<accession>A0A0A9CJL1</accession>
<keyword evidence="1" id="KW-0472">Membrane</keyword>
<evidence type="ECO:0000313" key="2">
    <source>
        <dbReference type="EMBL" id="JAD74603.1"/>
    </source>
</evidence>
<name>A0A0A9CJL1_ARUDO</name>
<reference evidence="2" key="1">
    <citation type="submission" date="2014-09" db="EMBL/GenBank/DDBJ databases">
        <authorList>
            <person name="Magalhaes I.L.F."/>
            <person name="Oliveira U."/>
            <person name="Santos F.R."/>
            <person name="Vidigal T.H.D.A."/>
            <person name="Brescovit A.D."/>
            <person name="Santos A.J."/>
        </authorList>
    </citation>
    <scope>NUCLEOTIDE SEQUENCE</scope>
    <source>
        <tissue evidence="2">Shoot tissue taken approximately 20 cm above the soil surface</tissue>
    </source>
</reference>
<protein>
    <submittedName>
        <fullName evidence="2">Uncharacterized protein</fullName>
    </submittedName>
</protein>
<keyword evidence="1" id="KW-0812">Transmembrane</keyword>
<sequence>MARSSSHTWSEPMFSSNWRDGKVGWNRKHIHINTSCSRPHKRSWKWWHENTRQKRRTWRMRNIWSHMLHWSWWQTKRTEWRRHDWHWNSHSLRIPSIWSPPSSRGSITFWPLLRKWRHHAGATTLICFGMISAFIIISTRY</sequence>
<reference evidence="2" key="2">
    <citation type="journal article" date="2015" name="Data Brief">
        <title>Shoot transcriptome of the giant reed, Arundo donax.</title>
        <authorList>
            <person name="Barrero R.A."/>
            <person name="Guerrero F.D."/>
            <person name="Moolhuijzen P."/>
            <person name="Goolsby J.A."/>
            <person name="Tidwell J."/>
            <person name="Bellgard S.E."/>
            <person name="Bellgard M.I."/>
        </authorList>
    </citation>
    <scope>NUCLEOTIDE SEQUENCE</scope>
    <source>
        <tissue evidence="2">Shoot tissue taken approximately 20 cm above the soil surface</tissue>
    </source>
</reference>
<dbReference type="EMBL" id="GBRH01223292">
    <property type="protein sequence ID" value="JAD74603.1"/>
    <property type="molecule type" value="Transcribed_RNA"/>
</dbReference>
<proteinExistence type="predicted"/>